<reference evidence="2" key="1">
    <citation type="submission" date="2018-04" db="EMBL/GenBank/DDBJ databases">
        <title>Whole genome sequencing of Hypsizygus marmoreus.</title>
        <authorList>
            <person name="Choi I.-G."/>
            <person name="Min B."/>
            <person name="Kim J.-G."/>
            <person name="Kim S."/>
            <person name="Oh Y.-L."/>
            <person name="Kong W.-S."/>
            <person name="Park H."/>
            <person name="Jeong J."/>
            <person name="Song E.-S."/>
        </authorList>
    </citation>
    <scope>NUCLEOTIDE SEQUENCE [LARGE SCALE GENOMIC DNA]</scope>
    <source>
        <strain evidence="2">51987-8</strain>
    </source>
</reference>
<dbReference type="Pfam" id="PF05699">
    <property type="entry name" value="Dimer_Tnp_hAT"/>
    <property type="match status" value="1"/>
</dbReference>
<evidence type="ECO:0000313" key="3">
    <source>
        <dbReference type="Proteomes" id="UP000076154"/>
    </source>
</evidence>
<name>A0A369KCH0_HYPMA</name>
<evidence type="ECO:0000313" key="2">
    <source>
        <dbReference type="EMBL" id="RDB30355.1"/>
    </source>
</evidence>
<dbReference type="PANTHER" id="PTHR47611">
    <property type="entry name" value="HAT DIMERISATION DOMAIN, C-TERMINAL"/>
    <property type="match status" value="1"/>
</dbReference>
<dbReference type="Proteomes" id="UP000076154">
    <property type="component" value="Unassembled WGS sequence"/>
</dbReference>
<dbReference type="GO" id="GO:0046983">
    <property type="term" value="F:protein dimerization activity"/>
    <property type="evidence" value="ECO:0007669"/>
    <property type="project" value="InterPro"/>
</dbReference>
<proteinExistence type="predicted"/>
<dbReference type="EMBL" id="LUEZ02000005">
    <property type="protein sequence ID" value="RDB30355.1"/>
    <property type="molecule type" value="Genomic_DNA"/>
</dbReference>
<dbReference type="SUPFAM" id="SSF53098">
    <property type="entry name" value="Ribonuclease H-like"/>
    <property type="match status" value="1"/>
</dbReference>
<comment type="caution">
    <text evidence="2">The sequence shown here is derived from an EMBL/GenBank/DDBJ whole genome shotgun (WGS) entry which is preliminary data.</text>
</comment>
<accession>A0A369KCH0</accession>
<dbReference type="AlphaFoldDB" id="A0A369KCH0"/>
<dbReference type="InterPro" id="IPR012337">
    <property type="entry name" value="RNaseH-like_sf"/>
</dbReference>
<evidence type="ECO:0000259" key="1">
    <source>
        <dbReference type="Pfam" id="PF05699"/>
    </source>
</evidence>
<sequence>MNAAGSTSRSTSSSTLSEFECHRQTLLLDEDDEGWQAKLQRYLKGMSADVSPDTDIIEWWQNHAQVYPTLAQIALDILPVQASSVPCERLFSASKPIADERRAHLGSRRFEELLLMKFTWRNSIADLAAWNSSQIEEVNLEEFKDLLSADELEKMLDEEGAEVIVDEF</sequence>
<dbReference type="InterPro" id="IPR008906">
    <property type="entry name" value="HATC_C_dom"/>
</dbReference>
<dbReference type="InParanoid" id="A0A369KCH0"/>
<organism evidence="2 3">
    <name type="scientific">Hypsizygus marmoreus</name>
    <name type="common">White beech mushroom</name>
    <name type="synonym">Agaricus marmoreus</name>
    <dbReference type="NCBI Taxonomy" id="39966"/>
    <lineage>
        <taxon>Eukaryota</taxon>
        <taxon>Fungi</taxon>
        <taxon>Dikarya</taxon>
        <taxon>Basidiomycota</taxon>
        <taxon>Agaricomycotina</taxon>
        <taxon>Agaricomycetes</taxon>
        <taxon>Agaricomycetidae</taxon>
        <taxon>Agaricales</taxon>
        <taxon>Tricholomatineae</taxon>
        <taxon>Lyophyllaceae</taxon>
        <taxon>Hypsizygus</taxon>
    </lineage>
</organism>
<keyword evidence="3" id="KW-1185">Reference proteome</keyword>
<dbReference type="STRING" id="39966.A0A369KCH0"/>
<dbReference type="OrthoDB" id="3262464at2759"/>
<dbReference type="PANTHER" id="PTHR47611:SF1">
    <property type="entry name" value="CCHC-TYPE DOMAIN-CONTAINING PROTEIN"/>
    <property type="match status" value="1"/>
</dbReference>
<feature type="domain" description="HAT C-terminal dimerisation" evidence="1">
    <location>
        <begin position="39"/>
        <end position="117"/>
    </location>
</feature>
<protein>
    <recommendedName>
        <fullName evidence="1">HAT C-terminal dimerisation domain-containing protein</fullName>
    </recommendedName>
</protein>
<gene>
    <name evidence="2" type="ORF">Hypma_007292</name>
</gene>